<protein>
    <submittedName>
        <fullName evidence="1">Uncharacterized protein</fullName>
    </submittedName>
</protein>
<dbReference type="Proteomes" id="UP001596435">
    <property type="component" value="Unassembled WGS sequence"/>
</dbReference>
<dbReference type="RefSeq" id="WP_380232849.1">
    <property type="nucleotide sequence ID" value="NZ_JBHSVH010000002.1"/>
</dbReference>
<keyword evidence="2" id="KW-1185">Reference proteome</keyword>
<name>A0ABW2G581_9ACTN</name>
<gene>
    <name evidence="1" type="ORF">ACFQMG_34270</name>
</gene>
<reference evidence="2" key="1">
    <citation type="journal article" date="2019" name="Int. J. Syst. Evol. Microbiol.">
        <title>The Global Catalogue of Microorganisms (GCM) 10K type strain sequencing project: providing services to taxonomists for standard genome sequencing and annotation.</title>
        <authorList>
            <consortium name="The Broad Institute Genomics Platform"/>
            <consortium name="The Broad Institute Genome Sequencing Center for Infectious Disease"/>
            <person name="Wu L."/>
            <person name="Ma J."/>
        </authorList>
    </citation>
    <scope>NUCLEOTIDE SEQUENCE [LARGE SCALE GENOMIC DNA]</scope>
    <source>
        <strain evidence="2">CGMCC 1.12859</strain>
    </source>
</reference>
<accession>A0ABW2G581</accession>
<dbReference type="EMBL" id="JBHTAJ010000111">
    <property type="protein sequence ID" value="MFC7184629.1"/>
    <property type="molecule type" value="Genomic_DNA"/>
</dbReference>
<proteinExistence type="predicted"/>
<evidence type="ECO:0000313" key="2">
    <source>
        <dbReference type="Proteomes" id="UP001596435"/>
    </source>
</evidence>
<sequence length="475" mass="49706">MTRPRGSAFRAYCHLLDRTVEQIAEAARDARSYDRERIGDLADFWNNASFALATAATARTRLTREFHARAGLRWGLHLRPGRRAWAVEEAAAAGFDLDGLLPPEEDRGGHWRDFAGRVQPVPVPATPAAVADYDLSVCTVEQLRLERVGTRLGGVLRLTARRRFDPGEPAAEEARLVLSFDEVTAAAVDSRAAVFGAGIKVGLGADRDLVEVGLGAAGAITGRGAELWIDDGRWHRSPAGRAADAALGQVPHERDGAPRHPSALQGPVGRQIGGLLYQTMLVLRRGRSAHCVDRAEVVGLAPMLAGAGSDLSAAAGRGRAALAALPGQWVRRGDPAAVRRMLADAYAIGDTAPLRALLPPGDALPPVPVPGGGVRLRLVSWSTAGMRDFPPRPARAVVHLACPPADGSGAPWGLAVDDAEGVGDLVLRPGAFTADLTAVPGEGFVRLRAGAAGVLDIAAAPGTALPQDGDGRPDA</sequence>
<organism evidence="1 2">
    <name type="scientific">Kitasatospora paranensis</name>
    <dbReference type="NCBI Taxonomy" id="258053"/>
    <lineage>
        <taxon>Bacteria</taxon>
        <taxon>Bacillati</taxon>
        <taxon>Actinomycetota</taxon>
        <taxon>Actinomycetes</taxon>
        <taxon>Kitasatosporales</taxon>
        <taxon>Streptomycetaceae</taxon>
        <taxon>Kitasatospora</taxon>
    </lineage>
</organism>
<evidence type="ECO:0000313" key="1">
    <source>
        <dbReference type="EMBL" id="MFC7184629.1"/>
    </source>
</evidence>
<comment type="caution">
    <text evidence="1">The sequence shown here is derived from an EMBL/GenBank/DDBJ whole genome shotgun (WGS) entry which is preliminary data.</text>
</comment>